<evidence type="ECO:0000256" key="2">
    <source>
        <dbReference type="ARBA" id="ARBA00022679"/>
    </source>
</evidence>
<comment type="catalytic activity">
    <reaction evidence="6">
        <text>DNA(n) + a 2'-deoxyribonucleoside 5'-triphosphate = DNA(n+1) + diphosphate</text>
        <dbReference type="Rhea" id="RHEA:22508"/>
        <dbReference type="Rhea" id="RHEA-COMP:17339"/>
        <dbReference type="Rhea" id="RHEA-COMP:17340"/>
        <dbReference type="ChEBI" id="CHEBI:33019"/>
        <dbReference type="ChEBI" id="CHEBI:61560"/>
        <dbReference type="ChEBI" id="CHEBI:173112"/>
        <dbReference type="EC" id="2.7.7.7"/>
    </reaction>
</comment>
<dbReference type="NCBIfam" id="TIGR00594">
    <property type="entry name" value="polc"/>
    <property type="match status" value="1"/>
</dbReference>
<dbReference type="InterPro" id="IPR040982">
    <property type="entry name" value="DNA_pol3_finger"/>
</dbReference>
<comment type="caution">
    <text evidence="8">The sequence shown here is derived from an EMBL/GenBank/DDBJ whole genome shotgun (WGS) entry which is preliminary data.</text>
</comment>
<dbReference type="Gene3D" id="1.10.10.1600">
    <property type="entry name" value="Bacterial DNA polymerase III alpha subunit, thumb domain"/>
    <property type="match status" value="1"/>
</dbReference>
<dbReference type="EC" id="2.7.7.7" evidence="1"/>
<keyword evidence="5" id="KW-0239">DNA-directed DNA polymerase</keyword>
<dbReference type="EMBL" id="JAURUO010000004">
    <property type="protein sequence ID" value="MDP9727950.1"/>
    <property type="molecule type" value="Genomic_DNA"/>
</dbReference>
<dbReference type="Pfam" id="PF02811">
    <property type="entry name" value="PHP"/>
    <property type="match status" value="1"/>
</dbReference>
<keyword evidence="3 8" id="KW-0548">Nucleotidyltransferase</keyword>
<dbReference type="InterPro" id="IPR004013">
    <property type="entry name" value="PHP_dom"/>
</dbReference>
<dbReference type="PANTHER" id="PTHR32294:SF0">
    <property type="entry name" value="DNA POLYMERASE III SUBUNIT ALPHA"/>
    <property type="match status" value="1"/>
</dbReference>
<evidence type="ECO:0000256" key="4">
    <source>
        <dbReference type="ARBA" id="ARBA00022705"/>
    </source>
</evidence>
<feature type="domain" description="Polymerase/histidinol phosphatase N-terminal" evidence="7">
    <location>
        <begin position="8"/>
        <end position="75"/>
    </location>
</feature>
<dbReference type="InterPro" id="IPR029460">
    <property type="entry name" value="DNAPol_HHH"/>
</dbReference>
<dbReference type="InterPro" id="IPR011708">
    <property type="entry name" value="DNA_pol3_alpha_NTPase_dom"/>
</dbReference>
<organism evidence="8 9">
    <name type="scientific">Alicyclobacillus tolerans</name>
    <dbReference type="NCBI Taxonomy" id="90970"/>
    <lineage>
        <taxon>Bacteria</taxon>
        <taxon>Bacillati</taxon>
        <taxon>Bacillota</taxon>
        <taxon>Bacilli</taxon>
        <taxon>Bacillales</taxon>
        <taxon>Alicyclobacillaceae</taxon>
        <taxon>Alicyclobacillus</taxon>
    </lineage>
</organism>
<dbReference type="InterPro" id="IPR004805">
    <property type="entry name" value="DnaE2/DnaE/PolC"/>
</dbReference>
<proteinExistence type="predicted"/>
<dbReference type="InterPro" id="IPR041931">
    <property type="entry name" value="DNA_pol3_alpha_thumb_dom"/>
</dbReference>
<dbReference type="InterPro" id="IPR016195">
    <property type="entry name" value="Pol/histidinol_Pase-like"/>
</dbReference>
<evidence type="ECO:0000256" key="6">
    <source>
        <dbReference type="ARBA" id="ARBA00049244"/>
    </source>
</evidence>
<dbReference type="SUPFAM" id="SSF160975">
    <property type="entry name" value="AF1531-like"/>
    <property type="match status" value="1"/>
</dbReference>
<reference evidence="8 9" key="1">
    <citation type="submission" date="2023-07" db="EMBL/GenBank/DDBJ databases">
        <title>Genomic Encyclopedia of Type Strains, Phase IV (KMG-IV): sequencing the most valuable type-strain genomes for metagenomic binning, comparative biology and taxonomic classification.</title>
        <authorList>
            <person name="Goeker M."/>
        </authorList>
    </citation>
    <scope>NUCLEOTIDE SEQUENCE [LARGE SCALE GENOMIC DNA]</scope>
    <source>
        <strain evidence="8 9">DSM 25924</strain>
    </source>
</reference>
<evidence type="ECO:0000256" key="1">
    <source>
        <dbReference type="ARBA" id="ARBA00012417"/>
    </source>
</evidence>
<dbReference type="Gene3D" id="3.20.20.140">
    <property type="entry name" value="Metal-dependent hydrolases"/>
    <property type="match status" value="1"/>
</dbReference>
<dbReference type="SUPFAM" id="SSF89550">
    <property type="entry name" value="PHP domain-like"/>
    <property type="match status" value="1"/>
</dbReference>
<keyword evidence="4" id="KW-0235">DNA replication</keyword>
<evidence type="ECO:0000313" key="9">
    <source>
        <dbReference type="Proteomes" id="UP001229209"/>
    </source>
</evidence>
<dbReference type="NCBIfam" id="NF004226">
    <property type="entry name" value="PRK05673.1"/>
    <property type="match status" value="1"/>
</dbReference>
<evidence type="ECO:0000256" key="3">
    <source>
        <dbReference type="ARBA" id="ARBA00022695"/>
    </source>
</evidence>
<dbReference type="Pfam" id="PF07733">
    <property type="entry name" value="DNA_pol3_alpha"/>
    <property type="match status" value="1"/>
</dbReference>
<accession>A0ABT9LUL3</accession>
<evidence type="ECO:0000259" key="7">
    <source>
        <dbReference type="SMART" id="SM00481"/>
    </source>
</evidence>
<dbReference type="Pfam" id="PF17657">
    <property type="entry name" value="DNA_pol3_finger"/>
    <property type="match status" value="1"/>
</dbReference>
<evidence type="ECO:0000256" key="5">
    <source>
        <dbReference type="ARBA" id="ARBA00022932"/>
    </source>
</evidence>
<dbReference type="Gene3D" id="1.10.150.870">
    <property type="match status" value="1"/>
</dbReference>
<dbReference type="InterPro" id="IPR003141">
    <property type="entry name" value="Pol/His_phosphatase_N"/>
</dbReference>
<dbReference type="RefSeq" id="WP_306953504.1">
    <property type="nucleotide sequence ID" value="NZ_JAURUO010000004.1"/>
</dbReference>
<dbReference type="GO" id="GO:0003887">
    <property type="term" value="F:DNA-directed DNA polymerase activity"/>
    <property type="evidence" value="ECO:0007669"/>
    <property type="project" value="UniProtKB-EC"/>
</dbReference>
<keyword evidence="9" id="KW-1185">Reference proteome</keyword>
<gene>
    <name evidence="8" type="ORF">J2S04_000881</name>
</gene>
<keyword evidence="2 8" id="KW-0808">Transferase</keyword>
<dbReference type="Pfam" id="PF14579">
    <property type="entry name" value="HHH_6"/>
    <property type="match status" value="1"/>
</dbReference>
<evidence type="ECO:0000313" key="8">
    <source>
        <dbReference type="EMBL" id="MDP9727950.1"/>
    </source>
</evidence>
<sequence length="999" mass="110184">MNGQLDFVHLHVHSAYSLKQSCLSLKDAIETAQSLHMTALALTDKNTLYGAVSFCRLAKSAGITPLIGVDFDVLSEEASESAGRQGNSPLDSLVLLAKGFAGYSSLVKLVTLAHSRSRRPYVQWSEIAQHSRSLIALVGGRGSSIARAFSEADRHKGEQLLQRASEMFPPGELYVQLHDHGLPEERRALPGLIAAARQLGLPLVASNEVYYARREDAAVQKVLAQVDADGLLLPVNHFHLASSEEMAEKFQNLPEAIANTRVIADAAAFEWPKPQLFLPRYPLPPGESAQETLRRVAYVGAKKRYPLWTAEVEERLRYELDVIDRLGFADYFLVVADFIRYAHRQGISTGPGRGSAAGSLVAYALSITDVDPLQYGLLFERFLNPERVSWPDIDIDFEFERRGEVIQYVLERYGDTRVAQIGTFGTFAARAAIRDVGRVLGSDKKLVDTLARLIPSHPGVTLNEALENVTQLRQMEEENLEAKKILAYARRLEGLPRHVSIHAAGVIISPVSLQDWIPVVPGASGMPVTMYPMEDVEALGFLKMDFLGLKTLSLMDMTRQSVAQRIGQPLPEWQQIADGDEATYRMLTRGETSGCFQLESYGVRKVLRDVKPTCLEDLIAVISLYRPGPMENIAEFVAAKHGRQSIRYPHPDLEPILKDTYGVIVYQEQIMQIASRMAGFTLGQADILRRAVSKKKREVLDAERERFVTGCQRRGYSAETANTVYDLIVRFADYGFNRSHAAAYALLAYRTAYLRAHYPADFFAALMTLAAGTPDKITEYTRDAKKLGIQLLPPSVSASGAAFSAESDRSIRTGLLSIRGVGRAAVMEILRAREEAPFTSLVDFLRRVSSRACNRKAVESLATAGAMEAFLPSAKLSEQALSQILDHAYLEAEAGGEQARLFNSDHTFSAHATASGPATLFIRYRAGDDSRTLLAAVRSALLEKPGSTPVALVETSTRKARLLPARYTVKVDPDLIAELETIVGLGNVKLQQRSETARH</sequence>
<dbReference type="PANTHER" id="PTHR32294">
    <property type="entry name" value="DNA POLYMERASE III SUBUNIT ALPHA"/>
    <property type="match status" value="1"/>
</dbReference>
<dbReference type="SMART" id="SM00481">
    <property type="entry name" value="POLIIIAc"/>
    <property type="match status" value="1"/>
</dbReference>
<protein>
    <recommendedName>
        <fullName evidence="1">DNA-directed DNA polymerase</fullName>
        <ecNumber evidence="1">2.7.7.7</ecNumber>
    </recommendedName>
</protein>
<dbReference type="Proteomes" id="UP001229209">
    <property type="component" value="Unassembled WGS sequence"/>
</dbReference>
<name>A0ABT9LUL3_9BACL</name>